<evidence type="ECO:0000313" key="1">
    <source>
        <dbReference type="EMBL" id="KAK9901021.1"/>
    </source>
</evidence>
<dbReference type="AlphaFoldDB" id="A0AAW1VJS1"/>
<dbReference type="EMBL" id="JBEDUW010000341">
    <property type="protein sequence ID" value="KAK9901021.1"/>
    <property type="molecule type" value="Genomic_DNA"/>
</dbReference>
<comment type="caution">
    <text evidence="1">The sequence shown here is derived from an EMBL/GenBank/DDBJ whole genome shotgun (WGS) entry which is preliminary data.</text>
</comment>
<dbReference type="Proteomes" id="UP001457282">
    <property type="component" value="Unassembled WGS sequence"/>
</dbReference>
<sequence>MMAGRLWSCRLHLQEMATAEKVMVTRRRRGLEAGIQGGGLGSLRAGLCDAVERETGDGLQGRGRGVRLQGEDVGLHRGIEETVLLWASDVGDGNGEDSSNLALRRRAESPVCGRFVIGLGFVVMERGGKGSRMVTGMVIAIV</sequence>
<organism evidence="1 2">
    <name type="scientific">Rubus argutus</name>
    <name type="common">Southern blackberry</name>
    <dbReference type="NCBI Taxonomy" id="59490"/>
    <lineage>
        <taxon>Eukaryota</taxon>
        <taxon>Viridiplantae</taxon>
        <taxon>Streptophyta</taxon>
        <taxon>Embryophyta</taxon>
        <taxon>Tracheophyta</taxon>
        <taxon>Spermatophyta</taxon>
        <taxon>Magnoliopsida</taxon>
        <taxon>eudicotyledons</taxon>
        <taxon>Gunneridae</taxon>
        <taxon>Pentapetalae</taxon>
        <taxon>rosids</taxon>
        <taxon>fabids</taxon>
        <taxon>Rosales</taxon>
        <taxon>Rosaceae</taxon>
        <taxon>Rosoideae</taxon>
        <taxon>Rosoideae incertae sedis</taxon>
        <taxon>Rubus</taxon>
    </lineage>
</organism>
<proteinExistence type="predicted"/>
<name>A0AAW1VJS1_RUBAR</name>
<gene>
    <name evidence="1" type="ORF">M0R45_002311</name>
</gene>
<reference evidence="1 2" key="1">
    <citation type="journal article" date="2023" name="G3 (Bethesda)">
        <title>A chromosome-length genome assembly and annotation of blackberry (Rubus argutus, cv. 'Hillquist').</title>
        <authorList>
            <person name="Bruna T."/>
            <person name="Aryal R."/>
            <person name="Dudchenko O."/>
            <person name="Sargent D.J."/>
            <person name="Mead D."/>
            <person name="Buti M."/>
            <person name="Cavallini A."/>
            <person name="Hytonen T."/>
            <person name="Andres J."/>
            <person name="Pham M."/>
            <person name="Weisz D."/>
            <person name="Mascagni F."/>
            <person name="Usai G."/>
            <person name="Natali L."/>
            <person name="Bassil N."/>
            <person name="Fernandez G.E."/>
            <person name="Lomsadze A."/>
            <person name="Armour M."/>
            <person name="Olukolu B."/>
            <person name="Poorten T."/>
            <person name="Britton C."/>
            <person name="Davik J."/>
            <person name="Ashrafi H."/>
            <person name="Aiden E.L."/>
            <person name="Borodovsky M."/>
            <person name="Worthington M."/>
        </authorList>
    </citation>
    <scope>NUCLEOTIDE SEQUENCE [LARGE SCALE GENOMIC DNA]</scope>
    <source>
        <strain evidence="1">PI 553951</strain>
    </source>
</reference>
<accession>A0AAW1VJS1</accession>
<protein>
    <submittedName>
        <fullName evidence="1">Uncharacterized protein</fullName>
    </submittedName>
</protein>
<keyword evidence="2" id="KW-1185">Reference proteome</keyword>
<evidence type="ECO:0000313" key="2">
    <source>
        <dbReference type="Proteomes" id="UP001457282"/>
    </source>
</evidence>